<gene>
    <name evidence="2" type="ORF">ACFYG5_15440</name>
</gene>
<organism evidence="2">
    <name type="scientific">Rhodanobacter sp. FW102-FHT14D07</name>
    <dbReference type="NCBI Taxonomy" id="3351462"/>
    <lineage>
        <taxon>Bacteria</taxon>
        <taxon>Pseudomonadati</taxon>
        <taxon>Pseudomonadota</taxon>
        <taxon>Gammaproteobacteria</taxon>
        <taxon>Lysobacterales</taxon>
        <taxon>Rhodanobacteraceae</taxon>
        <taxon>Rhodanobacter</taxon>
    </lineage>
</organism>
<dbReference type="InterPro" id="IPR011048">
    <property type="entry name" value="Haem_d1_sf"/>
</dbReference>
<protein>
    <submittedName>
        <fullName evidence="2">YncE family protein</fullName>
    </submittedName>
</protein>
<reference evidence="2" key="1">
    <citation type="submission" date="2024-10" db="EMBL/GenBank/DDBJ databases">
        <authorList>
            <person name="Lesea H.P."/>
            <person name="Kuehl J.V."/>
            <person name="Chandonia J.-M."/>
        </authorList>
    </citation>
    <scope>NUCLEOTIDE SEQUENCE</scope>
    <source>
        <strain evidence="2">FW102-FHT14D07</strain>
    </source>
</reference>
<dbReference type="RefSeq" id="WP_395120941.1">
    <property type="nucleotide sequence ID" value="NZ_CP170721.1"/>
</dbReference>
<feature type="signal peptide" evidence="1">
    <location>
        <begin position="1"/>
        <end position="26"/>
    </location>
</feature>
<accession>A0AB74UMU2</accession>
<evidence type="ECO:0000256" key="1">
    <source>
        <dbReference type="SAM" id="SignalP"/>
    </source>
</evidence>
<keyword evidence="1" id="KW-0732">Signal</keyword>
<feature type="chain" id="PRO_5044497042" evidence="1">
    <location>
        <begin position="27"/>
        <end position="345"/>
    </location>
</feature>
<dbReference type="InterPro" id="IPR015943">
    <property type="entry name" value="WD40/YVTN_repeat-like_dom_sf"/>
</dbReference>
<dbReference type="InterPro" id="IPR051200">
    <property type="entry name" value="Host-pathogen_enzymatic-act"/>
</dbReference>
<dbReference type="SUPFAM" id="SSF51004">
    <property type="entry name" value="C-terminal (heme d1) domain of cytochrome cd1-nitrite reductase"/>
    <property type="match status" value="1"/>
</dbReference>
<dbReference type="AlphaFoldDB" id="A0AB74UMU2"/>
<dbReference type="PANTHER" id="PTHR47197">
    <property type="entry name" value="PROTEIN NIRF"/>
    <property type="match status" value="1"/>
</dbReference>
<dbReference type="Gene3D" id="2.130.10.10">
    <property type="entry name" value="YVTN repeat-like/Quinoprotein amine dehydrogenase"/>
    <property type="match status" value="2"/>
</dbReference>
<proteinExistence type="predicted"/>
<name>A0AB74UMU2_9GAMM</name>
<dbReference type="EMBL" id="CP170721">
    <property type="protein sequence ID" value="XIA17941.1"/>
    <property type="molecule type" value="Genomic_DNA"/>
</dbReference>
<evidence type="ECO:0000313" key="2">
    <source>
        <dbReference type="EMBL" id="XIA17941.1"/>
    </source>
</evidence>
<sequence length="345" mass="36375">MQTQRLLRSLVPAALALLLAPVAGRAASPAPVPRLLSTLPLGGAGGWDYLSFDAAPRHLFVSRGDRVLVIDVDANRQIGTVADTPGVHGIAIADDLQRGFTSNGRSASVTEFDLRTFKPLATIGGTGENPDAIVYDAPSQHVLTFNGRSHSASVIDPARDAVIATIALPGKPEFAVSDGAGHIYDNIEDKSELVEIDTAANTVLHVWPLAPCESPSGLAIDVAHQRLFSVCDNRLMVVTDARDGHQVARVPIGDGPDGVVFDAAQSMIYSANGGSGTITAIHQDDADHYRVRATLATQVSARTLTLDPKLHRLYLSAARFGSARQPNGRHTIVPGSFAVLTVGQP</sequence>
<dbReference type="PANTHER" id="PTHR47197:SF3">
    <property type="entry name" value="DIHYDRO-HEME D1 DEHYDROGENASE"/>
    <property type="match status" value="1"/>
</dbReference>